<dbReference type="SMART" id="SM00321">
    <property type="entry name" value="WSC"/>
    <property type="match status" value="3"/>
</dbReference>
<keyword evidence="4" id="KW-0732">Signal</keyword>
<dbReference type="InterPro" id="IPR002889">
    <property type="entry name" value="WSC_carb-bd"/>
</dbReference>
<feature type="region of interest" description="Disordered" evidence="3">
    <location>
        <begin position="681"/>
        <end position="741"/>
    </location>
</feature>
<comment type="similarity">
    <text evidence="2">Belongs to the peroxidase family.</text>
</comment>
<evidence type="ECO:0000259" key="5">
    <source>
        <dbReference type="PROSITE" id="PS50873"/>
    </source>
</evidence>
<dbReference type="GO" id="GO:0004601">
    <property type="term" value="F:peroxidase activity"/>
    <property type="evidence" value="ECO:0007669"/>
    <property type="project" value="InterPro"/>
</dbReference>
<dbReference type="AlphaFoldDB" id="A0A9N9Q8C8"/>
<evidence type="ECO:0000259" key="6">
    <source>
        <dbReference type="PROSITE" id="PS51212"/>
    </source>
</evidence>
<dbReference type="OrthoDB" id="5985073at2759"/>
<dbReference type="InterPro" id="IPR002016">
    <property type="entry name" value="Haem_peroxidase"/>
</dbReference>
<evidence type="ECO:0000313" key="8">
    <source>
        <dbReference type="Proteomes" id="UP000701801"/>
    </source>
</evidence>
<feature type="domain" description="WSC" evidence="6">
    <location>
        <begin position="567"/>
        <end position="659"/>
    </location>
</feature>
<gene>
    <name evidence="7" type="ORF">HYALB_00008743</name>
</gene>
<evidence type="ECO:0000256" key="3">
    <source>
        <dbReference type="SAM" id="MobiDB-lite"/>
    </source>
</evidence>
<dbReference type="EMBL" id="CAJVRM010000230">
    <property type="protein sequence ID" value="CAG8977716.1"/>
    <property type="molecule type" value="Genomic_DNA"/>
</dbReference>
<name>A0A9N9Q8C8_9HELO</name>
<feature type="compositionally biased region" description="Low complexity" evidence="3">
    <location>
        <begin position="876"/>
        <end position="894"/>
    </location>
</feature>
<dbReference type="Gene3D" id="1.10.520.10">
    <property type="match status" value="1"/>
</dbReference>
<evidence type="ECO:0000256" key="1">
    <source>
        <dbReference type="ARBA" id="ARBA00022737"/>
    </source>
</evidence>
<dbReference type="Proteomes" id="UP000701801">
    <property type="component" value="Unassembled WGS sequence"/>
</dbReference>
<keyword evidence="8" id="KW-1185">Reference proteome</keyword>
<dbReference type="PROSITE" id="PS50873">
    <property type="entry name" value="PEROXIDASE_4"/>
    <property type="match status" value="1"/>
</dbReference>
<dbReference type="InterPro" id="IPR051589">
    <property type="entry name" value="Sialate-O-sulfotransferase"/>
</dbReference>
<feature type="domain" description="Plant heme peroxidase family profile" evidence="5">
    <location>
        <begin position="124"/>
        <end position="338"/>
    </location>
</feature>
<feature type="chain" id="PRO_5040207164" description="Heme peroxidase" evidence="4">
    <location>
        <begin position="27"/>
        <end position="1006"/>
    </location>
</feature>
<evidence type="ECO:0000256" key="2">
    <source>
        <dbReference type="RuleBase" id="RU004241"/>
    </source>
</evidence>
<feature type="domain" description="WSC" evidence="6">
    <location>
        <begin position="914"/>
        <end position="1006"/>
    </location>
</feature>
<evidence type="ECO:0000313" key="7">
    <source>
        <dbReference type="EMBL" id="CAG8977716.1"/>
    </source>
</evidence>
<proteinExistence type="inferred from homology"/>
<evidence type="ECO:0000256" key="4">
    <source>
        <dbReference type="SAM" id="SignalP"/>
    </source>
</evidence>
<feature type="signal peptide" evidence="4">
    <location>
        <begin position="1"/>
        <end position="26"/>
    </location>
</feature>
<feature type="region of interest" description="Disordered" evidence="3">
    <location>
        <begin position="876"/>
        <end position="903"/>
    </location>
</feature>
<dbReference type="PROSITE" id="PS51212">
    <property type="entry name" value="WSC"/>
    <property type="match status" value="3"/>
</dbReference>
<sequence>MLLLPPSLLGCLALLTALSTTAPTWPAAIDELEDVMFLNTGYKSRGFSSHITPCSFSEFGAGRQTAAEWLRIGFHDMATANVFFEPYGGLDGSIAFELQPNGENIGPGFVTSLNTYSNHFNSRLSIADMIALGVYASVRGCGGPVVPMRGGRVDVTAKGPIGVPQPQNGQGSFVNQFARMGFSIPDMVQMTACGHAIGGVHAANFPEIVTAGTAPNDYQLFDTTLQFDNKIAVQYVSGPISDPLTVGPSVGNTRNSDFAVFTADRNVTIKAMTDAQVFNNVCSAILGRMIDTVPPTVILSDVITPYEVKPSGIQLTLLAEGNDIRFSGDIRVRTTTRTVSSVTITYTDRNGGNGGTITTTLGGSANGFDDRFAFLSFSSNIPASSSISSFTVAVAETGGLTTTFSNNGGGFPIQDTVIFQSSQSCFSNGNLTVVAAVRSTSTTPVKLIITQKVPRASDIPIPALVNSTVVMTKGATVGLFDLYSASATISSAAGTKFGVSNGAFADDFKDTSGLGATCLSIDAPVPTSTSPTSIATPSSSRSSIIGTSTSSSATPVPTLARKPTVGAYTFQGCYTEGTGARALTGASFYNYPSMTLESCSNGCVGFTYFGVEYGGECYCGNVLDATSTLATLGDCGFTCPGNQYEYCGAGNRLELYKLTSMVASTSSSISSTKFSSTSLSSSISTSSPAQSSSVISSTKSSSTVSGSSSGIAVSPSSSNASSVSRSITTSTSSTIPTTPTSSPTLHIVPSVGLYNYAGCYTEPSSVRALSSAFYPTDSQTVELCVAACSNTPYKFAGLEYSRECWCADSFGPGSTLVSDNDCSMSCAGDKFEYCGGGNRLSVYIRNGTDVKGLSSSSPTSSSLALPTLPSSSSLSPAAYSQIPSTPSSSAPTNPIQTTPAIKPTISLPTSDNTTFTYLSCYTEAPSTRTLNQAAFYNYTSMTLEMCAQNCGGFKYWGTEYGGECYCGNSLSTGSSTVRDEECGFVCPGDGLEFCGAGNRLGVYSRV</sequence>
<protein>
    <recommendedName>
        <fullName evidence="9">Heme peroxidase</fullName>
    </recommendedName>
</protein>
<dbReference type="GO" id="GO:0020037">
    <property type="term" value="F:heme binding"/>
    <property type="evidence" value="ECO:0007669"/>
    <property type="project" value="InterPro"/>
</dbReference>
<dbReference type="Pfam" id="PF01822">
    <property type="entry name" value="WSC"/>
    <property type="match status" value="3"/>
</dbReference>
<dbReference type="PANTHER" id="PTHR45964:SF5">
    <property type="entry name" value="WSCD FAMILY MEMBER CG9164"/>
    <property type="match status" value="1"/>
</dbReference>
<organism evidence="7 8">
    <name type="scientific">Hymenoscyphus albidus</name>
    <dbReference type="NCBI Taxonomy" id="595503"/>
    <lineage>
        <taxon>Eukaryota</taxon>
        <taxon>Fungi</taxon>
        <taxon>Dikarya</taxon>
        <taxon>Ascomycota</taxon>
        <taxon>Pezizomycotina</taxon>
        <taxon>Leotiomycetes</taxon>
        <taxon>Helotiales</taxon>
        <taxon>Helotiaceae</taxon>
        <taxon>Hymenoscyphus</taxon>
    </lineage>
</organism>
<dbReference type="InterPro" id="IPR010255">
    <property type="entry name" value="Haem_peroxidase_sf"/>
</dbReference>
<dbReference type="PANTHER" id="PTHR45964">
    <property type="entry name" value="WSCD FAMILY MEMBER CG9164"/>
    <property type="match status" value="1"/>
</dbReference>
<dbReference type="GO" id="GO:0006979">
    <property type="term" value="P:response to oxidative stress"/>
    <property type="evidence" value="ECO:0007669"/>
    <property type="project" value="InterPro"/>
</dbReference>
<feature type="domain" description="WSC" evidence="6">
    <location>
        <begin position="753"/>
        <end position="846"/>
    </location>
</feature>
<reference evidence="7" key="1">
    <citation type="submission" date="2021-07" db="EMBL/GenBank/DDBJ databases">
        <authorList>
            <person name="Durling M."/>
        </authorList>
    </citation>
    <scope>NUCLEOTIDE SEQUENCE</scope>
</reference>
<feature type="region of interest" description="Disordered" evidence="3">
    <location>
        <begin position="529"/>
        <end position="556"/>
    </location>
</feature>
<keyword evidence="1" id="KW-0677">Repeat</keyword>
<comment type="caution">
    <text evidence="7">The sequence shown here is derived from an EMBL/GenBank/DDBJ whole genome shotgun (WGS) entry which is preliminary data.</text>
</comment>
<dbReference type="Pfam" id="PF00141">
    <property type="entry name" value="peroxidase"/>
    <property type="match status" value="1"/>
</dbReference>
<accession>A0A9N9Q8C8</accession>
<evidence type="ECO:0008006" key="9">
    <source>
        <dbReference type="Google" id="ProtNLM"/>
    </source>
</evidence>
<dbReference type="SUPFAM" id="SSF48113">
    <property type="entry name" value="Heme-dependent peroxidases"/>
    <property type="match status" value="1"/>
</dbReference>